<dbReference type="RefSeq" id="WP_015410759.1">
    <property type="nucleotide sequence ID" value="NC_020388.1"/>
</dbReference>
<dbReference type="NCBIfam" id="NF038353">
    <property type="entry name" value="FxLYD_dom"/>
    <property type="match status" value="1"/>
</dbReference>
<reference evidence="2 3" key="1">
    <citation type="journal article" date="2013" name="Genome Announc.">
        <title>Genome of the haloarchaeon Natronomonas moolapensis, a neutrophilic member of a previously haloalkaliphilic genus.</title>
        <authorList>
            <person name="Dyall-Smith M.L."/>
            <person name="Pfeiffer F."/>
            <person name="Oberwinkler T."/>
            <person name="Klee K."/>
            <person name="Rampp M."/>
            <person name="Palm P."/>
            <person name="Gross K."/>
            <person name="Schuster S.C."/>
            <person name="Oesterhelt D."/>
        </authorList>
    </citation>
    <scope>NUCLEOTIDE SEQUENCE [LARGE SCALE GENOMIC DNA]</scope>
    <source>
        <strain evidence="3">DSM 18674 / JCM 14361 / 8.8.11</strain>
    </source>
</reference>
<feature type="transmembrane region" description="Helical" evidence="1">
    <location>
        <begin position="58"/>
        <end position="81"/>
    </location>
</feature>
<proteinExistence type="predicted"/>
<dbReference type="KEGG" id="nmo:Nmlp_3922"/>
<evidence type="ECO:0000256" key="1">
    <source>
        <dbReference type="SAM" id="Phobius"/>
    </source>
</evidence>
<keyword evidence="1" id="KW-1133">Transmembrane helix</keyword>
<dbReference type="AlphaFoldDB" id="M1XU00"/>
<dbReference type="EMBL" id="HF582854">
    <property type="protein sequence ID" value="CCQ38033.1"/>
    <property type="molecule type" value="Genomic_DNA"/>
</dbReference>
<evidence type="ECO:0000313" key="2">
    <source>
        <dbReference type="EMBL" id="CCQ38033.1"/>
    </source>
</evidence>
<dbReference type="InterPro" id="IPR047676">
    <property type="entry name" value="FxLYD_dom"/>
</dbReference>
<keyword evidence="3" id="KW-1185">Reference proteome</keyword>
<dbReference type="HOGENOM" id="CLU_1514657_0_0_2"/>
<dbReference type="GeneID" id="14652149"/>
<accession>M1XU00</accession>
<dbReference type="OrthoDB" id="350371at2157"/>
<sequence>MGLTNGDALAMALGAVAVVFSGFVLAYSAWGGLALLFAGALALSILPLRARVPAAGPAVWIAFLVLCSAGTAGFLVGFGAFDDPELEHDAEATLHDAGTENATVLVTGTVRNVGDGPADAASIRITLADGADGTLGSDTVALDDVGAGAERQFFARFGPDRALSEFETLDVEVTVEG</sequence>
<protein>
    <submittedName>
        <fullName evidence="2">DUF3426 domain protein</fullName>
    </submittedName>
</protein>
<keyword evidence="1" id="KW-0472">Membrane</keyword>
<dbReference type="Proteomes" id="UP000011867">
    <property type="component" value="Chromosome"/>
</dbReference>
<dbReference type="eggNOG" id="arCOG10172">
    <property type="taxonomic scope" value="Archaea"/>
</dbReference>
<name>M1XU00_NATM8</name>
<organism evidence="2 3">
    <name type="scientific">Natronomonas moolapensis (strain DSM 18674 / CECT 7526 / JCM 14361 / 8.8.11)</name>
    <dbReference type="NCBI Taxonomy" id="268739"/>
    <lineage>
        <taxon>Archaea</taxon>
        <taxon>Methanobacteriati</taxon>
        <taxon>Methanobacteriota</taxon>
        <taxon>Stenosarchaea group</taxon>
        <taxon>Halobacteria</taxon>
        <taxon>Halobacteriales</taxon>
        <taxon>Natronomonadaceae</taxon>
        <taxon>Natronomonas</taxon>
    </lineage>
</organism>
<feature type="transmembrane region" description="Helical" evidence="1">
    <location>
        <begin position="20"/>
        <end position="46"/>
    </location>
</feature>
<gene>
    <name evidence="2" type="ordered locus">Nmlp_3922</name>
</gene>
<dbReference type="STRING" id="268739.Nmlp_3922"/>
<keyword evidence="1" id="KW-0812">Transmembrane</keyword>
<evidence type="ECO:0000313" key="3">
    <source>
        <dbReference type="Proteomes" id="UP000011867"/>
    </source>
</evidence>